<dbReference type="eggNOG" id="KOG1192">
    <property type="taxonomic scope" value="Eukaryota"/>
</dbReference>
<dbReference type="InterPro" id="IPR002213">
    <property type="entry name" value="UDP_glucos_trans"/>
</dbReference>
<reference evidence="3" key="1">
    <citation type="journal article" date="2013" name="Nat. Commun.">
        <title>Whole-genome sequencing of Oryza brachyantha reveals mechanisms underlying Oryza genome evolution.</title>
        <authorList>
            <person name="Chen J."/>
            <person name="Huang Q."/>
            <person name="Gao D."/>
            <person name="Wang J."/>
            <person name="Lang Y."/>
            <person name="Liu T."/>
            <person name="Li B."/>
            <person name="Bai Z."/>
            <person name="Luis Goicoechea J."/>
            <person name="Liang C."/>
            <person name="Chen C."/>
            <person name="Zhang W."/>
            <person name="Sun S."/>
            <person name="Liao Y."/>
            <person name="Zhang X."/>
            <person name="Yang L."/>
            <person name="Song C."/>
            <person name="Wang M."/>
            <person name="Shi J."/>
            <person name="Liu G."/>
            <person name="Liu J."/>
            <person name="Zhou H."/>
            <person name="Zhou W."/>
            <person name="Yu Q."/>
            <person name="An N."/>
            <person name="Chen Y."/>
            <person name="Cai Q."/>
            <person name="Wang B."/>
            <person name="Liu B."/>
            <person name="Min J."/>
            <person name="Huang Y."/>
            <person name="Wu H."/>
            <person name="Li Z."/>
            <person name="Zhang Y."/>
            <person name="Yin Y."/>
            <person name="Song W."/>
            <person name="Jiang J."/>
            <person name="Jackson S.A."/>
            <person name="Wing R.A."/>
            <person name="Wang J."/>
            <person name="Chen M."/>
        </authorList>
    </citation>
    <scope>NUCLEOTIDE SEQUENCE [LARGE SCALE GENOMIC DNA]</scope>
    <source>
        <strain evidence="3">cv. IRGC 101232</strain>
    </source>
</reference>
<dbReference type="PANTHER" id="PTHR48047:SF231">
    <property type="entry name" value="GLYCOSYLTRANSFERASE"/>
    <property type="match status" value="1"/>
</dbReference>
<dbReference type="GO" id="GO:0035251">
    <property type="term" value="F:UDP-glucosyltransferase activity"/>
    <property type="evidence" value="ECO:0007669"/>
    <property type="project" value="TreeGrafter"/>
</dbReference>
<keyword evidence="4" id="KW-1185">Reference proteome</keyword>
<dbReference type="Gramene" id="OB04G14590.1">
    <property type="protein sequence ID" value="OB04G14590.1"/>
    <property type="gene ID" value="OB04G14590"/>
</dbReference>
<accession>J3LWD4</accession>
<sequence length="395" mass="42505">MTSDGSIRIVLFPFPGQGHFSAFLSLAAFLHRAHPTADITLVSTPRNVEGLRCGSAGSPTAQYLRFHALPFVPAEHGLPGHGESADTVPVHRFIELFEATESGSLQEGFDGFVRDLTGDDGAGGAGARELETAGMRMLRRTMGVPVYPIGPLVRSNHADAGDGDAADVIRWLDAQEERSVLYISFGSINTLRLDQMVDLAAALELTGRPFVWAIRPPVGFDTNGGAFSVERPPMPEGFVERARAKNTGLLIHGWAPQVIILAHRATGAFLSHCGWNSALESLAHGLPILAWKLMADQFFNARMLEEQWGACVEVSRGNGPGSPAPGRQRLADAVEEVMGSSTAVGDTMRRRADEIREMIGRALEGGGSSVTALDEFLALTSRDRTMAQKFSHPKI</sequence>
<dbReference type="HOGENOM" id="CLU_001724_2_2_1"/>
<name>J3LWD4_ORYBR</name>
<dbReference type="AlphaFoldDB" id="J3LWD4"/>
<dbReference type="Proteomes" id="UP000006038">
    <property type="component" value="Chromosome 4"/>
</dbReference>
<evidence type="ECO:0008006" key="5">
    <source>
        <dbReference type="Google" id="ProtNLM"/>
    </source>
</evidence>
<dbReference type="CDD" id="cd03784">
    <property type="entry name" value="GT1_Gtf-like"/>
    <property type="match status" value="1"/>
</dbReference>
<dbReference type="Pfam" id="PF00201">
    <property type="entry name" value="UDPGT"/>
    <property type="match status" value="1"/>
</dbReference>
<dbReference type="PANTHER" id="PTHR48047">
    <property type="entry name" value="GLYCOSYLTRANSFERASE"/>
    <property type="match status" value="1"/>
</dbReference>
<evidence type="ECO:0000313" key="3">
    <source>
        <dbReference type="EnsemblPlants" id="OB04G14590.1"/>
    </source>
</evidence>
<dbReference type="EnsemblPlants" id="OB04G14590.1">
    <property type="protein sequence ID" value="OB04G14590.1"/>
    <property type="gene ID" value="OB04G14590"/>
</dbReference>
<dbReference type="FunFam" id="3.40.50.2000:FF:000064">
    <property type="entry name" value="Glycosyltransferase"/>
    <property type="match status" value="1"/>
</dbReference>
<proteinExistence type="inferred from homology"/>
<dbReference type="SUPFAM" id="SSF53756">
    <property type="entry name" value="UDP-Glycosyltransferase/glycogen phosphorylase"/>
    <property type="match status" value="1"/>
</dbReference>
<comment type="similarity">
    <text evidence="1">Belongs to the UDP-glycosyltransferase family.</text>
</comment>
<dbReference type="Gene3D" id="3.40.50.2000">
    <property type="entry name" value="Glycogen Phosphorylase B"/>
    <property type="match status" value="2"/>
</dbReference>
<evidence type="ECO:0000313" key="4">
    <source>
        <dbReference type="Proteomes" id="UP000006038"/>
    </source>
</evidence>
<dbReference type="OMA" id="DMAMGIT"/>
<reference evidence="3" key="2">
    <citation type="submission" date="2013-04" db="UniProtKB">
        <authorList>
            <consortium name="EnsemblPlants"/>
        </authorList>
    </citation>
    <scope>IDENTIFICATION</scope>
</reference>
<keyword evidence="2" id="KW-0808">Transferase</keyword>
<evidence type="ECO:0000256" key="2">
    <source>
        <dbReference type="ARBA" id="ARBA00022679"/>
    </source>
</evidence>
<organism evidence="3">
    <name type="scientific">Oryza brachyantha</name>
    <name type="common">malo sina</name>
    <dbReference type="NCBI Taxonomy" id="4533"/>
    <lineage>
        <taxon>Eukaryota</taxon>
        <taxon>Viridiplantae</taxon>
        <taxon>Streptophyta</taxon>
        <taxon>Embryophyta</taxon>
        <taxon>Tracheophyta</taxon>
        <taxon>Spermatophyta</taxon>
        <taxon>Magnoliopsida</taxon>
        <taxon>Liliopsida</taxon>
        <taxon>Poales</taxon>
        <taxon>Poaceae</taxon>
        <taxon>BOP clade</taxon>
        <taxon>Oryzoideae</taxon>
        <taxon>Oryzeae</taxon>
        <taxon>Oryzinae</taxon>
        <taxon>Oryza</taxon>
    </lineage>
</organism>
<protein>
    <recommendedName>
        <fullName evidence="5">Glycosyltransferase</fullName>
    </recommendedName>
</protein>
<evidence type="ECO:0000256" key="1">
    <source>
        <dbReference type="ARBA" id="ARBA00009995"/>
    </source>
</evidence>